<organism evidence="2 3">
    <name type="scientific">Lentzea flava</name>
    <dbReference type="NCBI Taxonomy" id="103732"/>
    <lineage>
        <taxon>Bacteria</taxon>
        <taxon>Bacillati</taxon>
        <taxon>Actinomycetota</taxon>
        <taxon>Actinomycetes</taxon>
        <taxon>Pseudonocardiales</taxon>
        <taxon>Pseudonocardiaceae</taxon>
        <taxon>Lentzea</taxon>
    </lineage>
</organism>
<reference evidence="3" key="1">
    <citation type="journal article" date="2019" name="Int. J. Syst. Evol. Microbiol.">
        <title>The Global Catalogue of Microorganisms (GCM) 10K type strain sequencing project: providing services to taxonomists for standard genome sequencing and annotation.</title>
        <authorList>
            <consortium name="The Broad Institute Genomics Platform"/>
            <consortium name="The Broad Institute Genome Sequencing Center for Infectious Disease"/>
            <person name="Wu L."/>
            <person name="Ma J."/>
        </authorList>
    </citation>
    <scope>NUCLEOTIDE SEQUENCE [LARGE SCALE GENOMIC DNA]</scope>
    <source>
        <strain evidence="3">JCM 3296</strain>
    </source>
</reference>
<protein>
    <submittedName>
        <fullName evidence="2">Uncharacterized protein</fullName>
    </submittedName>
</protein>
<evidence type="ECO:0000313" key="2">
    <source>
        <dbReference type="EMBL" id="GGU65707.1"/>
    </source>
</evidence>
<dbReference type="Proteomes" id="UP000649573">
    <property type="component" value="Unassembled WGS sequence"/>
</dbReference>
<feature type="compositionally biased region" description="Basic and acidic residues" evidence="1">
    <location>
        <begin position="48"/>
        <end position="59"/>
    </location>
</feature>
<proteinExistence type="predicted"/>
<sequence>MRSTPQMARAYRETEDGGRTSALVRAAVVGKGTCHPLHDGGTANGSPSRRETSPNYERRGQRCRILGRMGRNLLPGGPVAGVSSALERWAQRAELRRLDDDQCVEAAEEDVSPRAEHE</sequence>
<keyword evidence="3" id="KW-1185">Reference proteome</keyword>
<dbReference type="EMBL" id="BMRE01000040">
    <property type="protein sequence ID" value="GGU65707.1"/>
    <property type="molecule type" value="Genomic_DNA"/>
</dbReference>
<feature type="region of interest" description="Disordered" evidence="1">
    <location>
        <begin position="32"/>
        <end position="59"/>
    </location>
</feature>
<comment type="caution">
    <text evidence="2">The sequence shown here is derived from an EMBL/GenBank/DDBJ whole genome shotgun (WGS) entry which is preliminary data.</text>
</comment>
<evidence type="ECO:0000256" key="1">
    <source>
        <dbReference type="SAM" id="MobiDB-lite"/>
    </source>
</evidence>
<gene>
    <name evidence="2" type="ORF">GCM10010178_67000</name>
</gene>
<evidence type="ECO:0000313" key="3">
    <source>
        <dbReference type="Proteomes" id="UP000649573"/>
    </source>
</evidence>
<name>A0ABQ2V4G3_9PSEU</name>
<accession>A0ABQ2V4G3</accession>